<dbReference type="STRING" id="633440.SAMN05421869_110220"/>
<evidence type="ECO:0000313" key="1">
    <source>
        <dbReference type="EMBL" id="SDJ42412.1"/>
    </source>
</evidence>
<dbReference type="AlphaFoldDB" id="A0A1G8TLE7"/>
<evidence type="ECO:0000313" key="2">
    <source>
        <dbReference type="Proteomes" id="UP000199202"/>
    </source>
</evidence>
<keyword evidence="2" id="KW-1185">Reference proteome</keyword>
<dbReference type="Proteomes" id="UP000199202">
    <property type="component" value="Unassembled WGS sequence"/>
</dbReference>
<name>A0A1G8TLE7_9ACTN</name>
<protein>
    <submittedName>
        <fullName evidence="1">Uncharacterized protein</fullName>
    </submittedName>
</protein>
<accession>A0A1G8TLE7</accession>
<organism evidence="1 2">
    <name type="scientific">Nonomuraea jiangxiensis</name>
    <dbReference type="NCBI Taxonomy" id="633440"/>
    <lineage>
        <taxon>Bacteria</taxon>
        <taxon>Bacillati</taxon>
        <taxon>Actinomycetota</taxon>
        <taxon>Actinomycetes</taxon>
        <taxon>Streptosporangiales</taxon>
        <taxon>Streptosporangiaceae</taxon>
        <taxon>Nonomuraea</taxon>
    </lineage>
</organism>
<dbReference type="EMBL" id="FNDJ01000010">
    <property type="protein sequence ID" value="SDJ42412.1"/>
    <property type="molecule type" value="Genomic_DNA"/>
</dbReference>
<reference evidence="1 2" key="1">
    <citation type="submission" date="2016-10" db="EMBL/GenBank/DDBJ databases">
        <authorList>
            <person name="de Groot N.N."/>
        </authorList>
    </citation>
    <scope>NUCLEOTIDE SEQUENCE [LARGE SCALE GENOMIC DNA]</scope>
    <source>
        <strain evidence="1 2">CGMCC 4.6533</strain>
    </source>
</reference>
<proteinExistence type="predicted"/>
<gene>
    <name evidence="1" type="ORF">SAMN05421869_110220</name>
</gene>
<sequence length="114" mass="12578">MAREWLLDMPATPKEEFPGFPAALSHLLMLAPQEICDALERRVRTLEEALAAADLSGESGYDIRGTTFPGVALLEDEYLRVVVAAELQWLWSVVDDLRSGDLTWSAAISAEDSE</sequence>